<proteinExistence type="inferred from homology"/>
<keyword evidence="4 7" id="KW-0378">Hydrolase</keyword>
<dbReference type="CDD" id="cd04084">
    <property type="entry name" value="CBM6_xylanase-like"/>
    <property type="match status" value="1"/>
</dbReference>
<dbReference type="RefSeq" id="WP_311535081.1">
    <property type="nucleotide sequence ID" value="NZ_JAVRHQ010000013.1"/>
</dbReference>
<dbReference type="Gene3D" id="2.115.10.20">
    <property type="entry name" value="Glycosyl hydrolase domain, family 43"/>
    <property type="match status" value="1"/>
</dbReference>
<dbReference type="InterPro" id="IPR006710">
    <property type="entry name" value="Glyco_hydro_43"/>
</dbReference>
<keyword evidence="6 7" id="KW-0326">Glycosidase</keyword>
<evidence type="ECO:0000256" key="1">
    <source>
        <dbReference type="ARBA" id="ARBA00009865"/>
    </source>
</evidence>
<dbReference type="SMART" id="SM00606">
    <property type="entry name" value="CBD_IV"/>
    <property type="match status" value="1"/>
</dbReference>
<sequence>MIKDQFTADPTARLFNGKIYVYPSHDIVPPEGEGRAGWFNMADYHVFSSADLVTWEDHGVILSQKEVPWADKDAYSMWAPDAVEKNGKYYFYFPTRGKGAGNGEGGFSIGVATADKPEGPFIPQEEPIQGVTGIDPNVFIDKDGQAYLYWSQGKIYGARLQGNMLSLASDPIIFRELPQEGHIEGPFVFEREGIYYLTYPHVANKIERLEYATGNDPLGPFTPQGVIMDESDSGTWTNHHSITEFKDQWILFYHDNDLSPDFDKNRSIKADSLFFNKDGSIQKVIPSLRGVGVTDATQKIEIDRYSGKSPDASVAFIEPEDTFKGWYIALNSNEWVQYNQVEFPEGLKKVKIRASSGSGGVLQLRLKNVKGPVISEITVPENKGWTIIEAKLQNYTPGKHNLVVVVKQNAAKVDWVSFSK</sequence>
<comment type="similarity">
    <text evidence="1 7">Belongs to the glycosyl hydrolase 43 family.</text>
</comment>
<gene>
    <name evidence="9" type="ORF">RM553_11515</name>
</gene>
<evidence type="ECO:0000256" key="7">
    <source>
        <dbReference type="RuleBase" id="RU361187"/>
    </source>
</evidence>
<evidence type="ECO:0000256" key="6">
    <source>
        <dbReference type="ARBA" id="ARBA00023295"/>
    </source>
</evidence>
<dbReference type="SUPFAM" id="SSF49785">
    <property type="entry name" value="Galactose-binding domain-like"/>
    <property type="match status" value="1"/>
</dbReference>
<keyword evidence="5" id="KW-0119">Carbohydrate metabolism</keyword>
<dbReference type="PANTHER" id="PTHR43772">
    <property type="entry name" value="ENDO-1,4-BETA-XYLANASE"/>
    <property type="match status" value="1"/>
</dbReference>
<keyword evidence="3" id="KW-0732">Signal</keyword>
<dbReference type="InterPro" id="IPR008979">
    <property type="entry name" value="Galactose-bd-like_sf"/>
</dbReference>
<name>A0ABU3CAT9_9FLAO</name>
<dbReference type="Pfam" id="PF03422">
    <property type="entry name" value="CBM_6"/>
    <property type="match status" value="1"/>
</dbReference>
<dbReference type="InterPro" id="IPR023296">
    <property type="entry name" value="Glyco_hydro_beta-prop_sf"/>
</dbReference>
<evidence type="ECO:0000256" key="5">
    <source>
        <dbReference type="ARBA" id="ARBA00023277"/>
    </source>
</evidence>
<evidence type="ECO:0000259" key="8">
    <source>
        <dbReference type="SMART" id="SM00606"/>
    </source>
</evidence>
<accession>A0ABU3CAT9</accession>
<feature type="domain" description="Cellulose binding type IV" evidence="8">
    <location>
        <begin position="293"/>
        <end position="420"/>
    </location>
</feature>
<comment type="caution">
    <text evidence="9">The sequence shown here is derived from an EMBL/GenBank/DDBJ whole genome shotgun (WGS) entry which is preliminary data.</text>
</comment>
<evidence type="ECO:0000313" key="9">
    <source>
        <dbReference type="EMBL" id="MDT0643460.1"/>
    </source>
</evidence>
<dbReference type="Gene3D" id="2.60.120.260">
    <property type="entry name" value="Galactose-binding domain-like"/>
    <property type="match status" value="1"/>
</dbReference>
<keyword evidence="2" id="KW-0858">Xylan degradation</keyword>
<dbReference type="InterPro" id="IPR005084">
    <property type="entry name" value="CBM6"/>
</dbReference>
<protein>
    <submittedName>
        <fullName evidence="9">Family 43 glycosylhydrolase</fullName>
    </submittedName>
</protein>
<reference evidence="9 10" key="1">
    <citation type="submission" date="2023-09" db="EMBL/GenBank/DDBJ databases">
        <authorList>
            <person name="Rey-Velasco X."/>
        </authorList>
    </citation>
    <scope>NUCLEOTIDE SEQUENCE [LARGE SCALE GENOMIC DNA]</scope>
    <source>
        <strain evidence="9 10">F363</strain>
    </source>
</reference>
<evidence type="ECO:0000256" key="2">
    <source>
        <dbReference type="ARBA" id="ARBA00022651"/>
    </source>
</evidence>
<dbReference type="Proteomes" id="UP001262889">
    <property type="component" value="Unassembled WGS sequence"/>
</dbReference>
<evidence type="ECO:0000313" key="10">
    <source>
        <dbReference type="Proteomes" id="UP001262889"/>
    </source>
</evidence>
<dbReference type="SUPFAM" id="SSF75005">
    <property type="entry name" value="Arabinanase/levansucrase/invertase"/>
    <property type="match status" value="1"/>
</dbReference>
<keyword evidence="2" id="KW-0624">Polysaccharide degradation</keyword>
<keyword evidence="10" id="KW-1185">Reference proteome</keyword>
<dbReference type="EMBL" id="JAVRHQ010000013">
    <property type="protein sequence ID" value="MDT0643460.1"/>
    <property type="molecule type" value="Genomic_DNA"/>
</dbReference>
<dbReference type="InterPro" id="IPR052176">
    <property type="entry name" value="Glycosyl_Hydrlase_43_Enz"/>
</dbReference>
<organism evidence="9 10">
    <name type="scientific">Autumnicola tepida</name>
    <dbReference type="NCBI Taxonomy" id="3075595"/>
    <lineage>
        <taxon>Bacteria</taxon>
        <taxon>Pseudomonadati</taxon>
        <taxon>Bacteroidota</taxon>
        <taxon>Flavobacteriia</taxon>
        <taxon>Flavobacteriales</taxon>
        <taxon>Flavobacteriaceae</taxon>
        <taxon>Autumnicola</taxon>
    </lineage>
</organism>
<dbReference type="InterPro" id="IPR006584">
    <property type="entry name" value="Cellulose-bd_IV"/>
</dbReference>
<evidence type="ECO:0000256" key="4">
    <source>
        <dbReference type="ARBA" id="ARBA00022801"/>
    </source>
</evidence>
<dbReference type="CDD" id="cd08990">
    <property type="entry name" value="GH43_AXH_like"/>
    <property type="match status" value="1"/>
</dbReference>
<dbReference type="Pfam" id="PF04616">
    <property type="entry name" value="Glyco_hydro_43"/>
    <property type="match status" value="1"/>
</dbReference>
<evidence type="ECO:0000256" key="3">
    <source>
        <dbReference type="ARBA" id="ARBA00022729"/>
    </source>
</evidence>
<dbReference type="PANTHER" id="PTHR43772:SF2">
    <property type="entry name" value="PUTATIVE (AFU_ORTHOLOGUE AFUA_2G04480)-RELATED"/>
    <property type="match status" value="1"/>
</dbReference>